<accession>A0A7G3G8X5</accession>
<proteinExistence type="predicted"/>
<dbReference type="GO" id="GO:0005737">
    <property type="term" value="C:cytoplasm"/>
    <property type="evidence" value="ECO:0007669"/>
    <property type="project" value="TreeGrafter"/>
</dbReference>
<protein>
    <recommendedName>
        <fullName evidence="3">Histidine phosphatase family protein</fullName>
    </recommendedName>
</protein>
<dbReference type="GO" id="GO:0016791">
    <property type="term" value="F:phosphatase activity"/>
    <property type="evidence" value="ECO:0007669"/>
    <property type="project" value="TreeGrafter"/>
</dbReference>
<keyword evidence="2" id="KW-1185">Reference proteome</keyword>
<dbReference type="Pfam" id="PF00300">
    <property type="entry name" value="His_Phos_1"/>
    <property type="match status" value="1"/>
</dbReference>
<sequence length="200" mass="21672">MSSFRLTLLRHGATTAPAGMLIGHSDWPLSALGVQQLASRAEHFARFPPSSVASSDLCRCADSAQQLAASAGVDCHIDSHLREIHFGELDGLAERSPAQQIALALWQQDLSANSLGIEAWTDFSARVATATQAWLKAGQGEHRVLITHGGVAKALLLDWLGLPLTRHNQLWLAHAGLITLYWDDDYPPILQGIDNDVRLA</sequence>
<dbReference type="EMBL" id="CP025781">
    <property type="protein sequence ID" value="QBC43614.1"/>
    <property type="molecule type" value="Genomic_DNA"/>
</dbReference>
<dbReference type="AlphaFoldDB" id="A0A7G3G8X5"/>
<dbReference type="Proteomes" id="UP000515917">
    <property type="component" value="Chromosome"/>
</dbReference>
<dbReference type="PANTHER" id="PTHR48100">
    <property type="entry name" value="BROAD-SPECIFICITY PHOSPHATASE YOR283W-RELATED"/>
    <property type="match status" value="1"/>
</dbReference>
<dbReference type="InterPro" id="IPR013078">
    <property type="entry name" value="His_Pase_superF_clade-1"/>
</dbReference>
<dbReference type="SUPFAM" id="SSF53254">
    <property type="entry name" value="Phosphoglycerate mutase-like"/>
    <property type="match status" value="1"/>
</dbReference>
<dbReference type="SMART" id="SM00855">
    <property type="entry name" value="PGAM"/>
    <property type="match status" value="1"/>
</dbReference>
<dbReference type="PANTHER" id="PTHR48100:SF1">
    <property type="entry name" value="HISTIDINE PHOSPHATASE FAMILY PROTEIN-RELATED"/>
    <property type="match status" value="1"/>
</dbReference>
<dbReference type="Gene3D" id="3.40.50.1240">
    <property type="entry name" value="Phosphoglycerate mutase-like"/>
    <property type="match status" value="1"/>
</dbReference>
<reference evidence="1 2" key="1">
    <citation type="submission" date="2018-01" db="EMBL/GenBank/DDBJ databases">
        <title>Genome sequence of Iodobacter sp. strain PCH194 isolated from Indian Trans-Himalaya.</title>
        <authorList>
            <person name="Kumar V."/>
            <person name="Thakur V."/>
            <person name="Kumar S."/>
            <person name="Singh D."/>
        </authorList>
    </citation>
    <scope>NUCLEOTIDE SEQUENCE [LARGE SCALE GENOMIC DNA]</scope>
    <source>
        <strain evidence="1 2">PCH194</strain>
    </source>
</reference>
<dbReference type="CDD" id="cd07067">
    <property type="entry name" value="HP_PGM_like"/>
    <property type="match status" value="1"/>
</dbReference>
<organism evidence="1 2">
    <name type="scientific">Iodobacter fluviatilis</name>
    <dbReference type="NCBI Taxonomy" id="537"/>
    <lineage>
        <taxon>Bacteria</taxon>
        <taxon>Pseudomonadati</taxon>
        <taxon>Pseudomonadota</taxon>
        <taxon>Betaproteobacteria</taxon>
        <taxon>Neisseriales</taxon>
        <taxon>Chitinibacteraceae</taxon>
        <taxon>Iodobacter</taxon>
    </lineage>
</organism>
<evidence type="ECO:0000313" key="1">
    <source>
        <dbReference type="EMBL" id="QBC43614.1"/>
    </source>
</evidence>
<evidence type="ECO:0000313" key="2">
    <source>
        <dbReference type="Proteomes" id="UP000515917"/>
    </source>
</evidence>
<evidence type="ECO:0008006" key="3">
    <source>
        <dbReference type="Google" id="ProtNLM"/>
    </source>
</evidence>
<gene>
    <name evidence="1" type="ORF">C1H71_08710</name>
</gene>
<dbReference type="RefSeq" id="WP_130106192.1">
    <property type="nucleotide sequence ID" value="NZ_CP025781.1"/>
</dbReference>
<dbReference type="InterPro" id="IPR050275">
    <property type="entry name" value="PGM_Phosphatase"/>
</dbReference>
<dbReference type="InterPro" id="IPR029033">
    <property type="entry name" value="His_PPase_superfam"/>
</dbReference>
<name>A0A7G3G8X5_9NEIS</name>
<dbReference type="KEGG" id="ifl:C1H71_08710"/>